<keyword evidence="2" id="KW-0238">DNA-binding</keyword>
<comment type="caution">
    <text evidence="5">The sequence shown here is derived from an EMBL/GenBank/DDBJ whole genome shotgun (WGS) entry which is preliminary data.</text>
</comment>
<feature type="domain" description="HTH araC/xylS-type" evidence="4">
    <location>
        <begin position="190"/>
        <end position="288"/>
    </location>
</feature>
<dbReference type="AlphaFoldDB" id="A0A7K1HE13"/>
<dbReference type="Proteomes" id="UP000437446">
    <property type="component" value="Unassembled WGS sequence"/>
</dbReference>
<dbReference type="GO" id="GO:0003700">
    <property type="term" value="F:DNA-binding transcription factor activity"/>
    <property type="evidence" value="ECO:0007669"/>
    <property type="project" value="InterPro"/>
</dbReference>
<dbReference type="InterPro" id="IPR018060">
    <property type="entry name" value="HTH_AraC"/>
</dbReference>
<dbReference type="InterPro" id="IPR037923">
    <property type="entry name" value="HTH-like"/>
</dbReference>
<evidence type="ECO:0000313" key="5">
    <source>
        <dbReference type="EMBL" id="MTU29430.1"/>
    </source>
</evidence>
<dbReference type="SUPFAM" id="SSF46689">
    <property type="entry name" value="Homeodomain-like"/>
    <property type="match status" value="1"/>
</dbReference>
<dbReference type="EMBL" id="WNCR01000003">
    <property type="protein sequence ID" value="MTU29430.1"/>
    <property type="molecule type" value="Genomic_DNA"/>
</dbReference>
<sequence>MERIEKICLDKSEVQSPAIHNNGEIAFFDDLIKIERLKAARTEIYAIVLVLEGKASLNLNGVLYTANKNDIFICTPNNIIEPIMRSVNFKCHCIGMSPEYVKKILPMAESKWDIKILFEKKPICTLYPNEATIFCQYYDLLCSKIHLSSPVQEKVIDTLMRALIYDMQYILSRIVRTTSKPFTTGEYLFKKFIDLLESSYPKNRNVSYYAEQLHITPKYLTFICKEVCKQNASYVINQYVLKDIEYLLKYSQYTIKEIAMKLDFPDLSFFGKYVKQHFKMPPKSLRDRFRQENTI</sequence>
<evidence type="ECO:0000256" key="1">
    <source>
        <dbReference type="ARBA" id="ARBA00023015"/>
    </source>
</evidence>
<evidence type="ECO:0000259" key="4">
    <source>
        <dbReference type="PROSITE" id="PS01124"/>
    </source>
</evidence>
<keyword evidence="3" id="KW-0804">Transcription</keyword>
<proteinExistence type="predicted"/>
<dbReference type="PANTHER" id="PTHR43280">
    <property type="entry name" value="ARAC-FAMILY TRANSCRIPTIONAL REGULATOR"/>
    <property type="match status" value="1"/>
</dbReference>
<dbReference type="InterPro" id="IPR009057">
    <property type="entry name" value="Homeodomain-like_sf"/>
</dbReference>
<keyword evidence="1" id="KW-0805">Transcription regulation</keyword>
<dbReference type="PROSITE" id="PS01124">
    <property type="entry name" value="HTH_ARAC_FAMILY_2"/>
    <property type="match status" value="1"/>
</dbReference>
<gene>
    <name evidence="5" type="ORF">GMD66_09430</name>
</gene>
<protein>
    <submittedName>
        <fullName evidence="5">Helix-turn-helix domain-containing protein</fullName>
    </submittedName>
</protein>
<dbReference type="SUPFAM" id="SSF51215">
    <property type="entry name" value="Regulatory protein AraC"/>
    <property type="match status" value="1"/>
</dbReference>
<accession>A0A7K1HE13</accession>
<reference evidence="5 6" key="1">
    <citation type="journal article" date="2019" name="Nat. Med.">
        <title>A library of human gut bacterial isolates paired with longitudinal multiomics data enables mechanistic microbiome research.</title>
        <authorList>
            <person name="Poyet M."/>
            <person name="Groussin M."/>
            <person name="Gibbons S.M."/>
            <person name="Avila-Pacheco J."/>
            <person name="Jiang X."/>
            <person name="Kearney S.M."/>
            <person name="Perrotta A.R."/>
            <person name="Berdy B."/>
            <person name="Zhao S."/>
            <person name="Lieberman T.D."/>
            <person name="Swanson P.K."/>
            <person name="Smith M."/>
            <person name="Roesemann S."/>
            <person name="Alexander J.E."/>
            <person name="Rich S.A."/>
            <person name="Livny J."/>
            <person name="Vlamakis H."/>
            <person name="Clish C."/>
            <person name="Bullock K."/>
            <person name="Deik A."/>
            <person name="Scott J."/>
            <person name="Pierce K.A."/>
            <person name="Xavier R.J."/>
            <person name="Alm E.J."/>
        </authorList>
    </citation>
    <scope>NUCLEOTIDE SEQUENCE [LARGE SCALE GENOMIC DNA]</scope>
    <source>
        <strain evidence="5 6">BIOML-A25</strain>
    </source>
</reference>
<dbReference type="Pfam" id="PF12833">
    <property type="entry name" value="HTH_18"/>
    <property type="match status" value="1"/>
</dbReference>
<name>A0A7K1HE13_9BACT</name>
<organism evidence="5 6">
    <name type="scientific">Parabacteroides merdae</name>
    <dbReference type="NCBI Taxonomy" id="46503"/>
    <lineage>
        <taxon>Bacteria</taxon>
        <taxon>Pseudomonadati</taxon>
        <taxon>Bacteroidota</taxon>
        <taxon>Bacteroidia</taxon>
        <taxon>Bacteroidales</taxon>
        <taxon>Tannerellaceae</taxon>
        <taxon>Parabacteroides</taxon>
    </lineage>
</organism>
<dbReference type="GO" id="GO:0043565">
    <property type="term" value="F:sequence-specific DNA binding"/>
    <property type="evidence" value="ECO:0007669"/>
    <property type="project" value="InterPro"/>
</dbReference>
<evidence type="ECO:0000256" key="3">
    <source>
        <dbReference type="ARBA" id="ARBA00023163"/>
    </source>
</evidence>
<dbReference type="RefSeq" id="WP_129943617.1">
    <property type="nucleotide sequence ID" value="NZ_RCYQ01000007.1"/>
</dbReference>
<dbReference type="Gene3D" id="1.10.10.60">
    <property type="entry name" value="Homeodomain-like"/>
    <property type="match status" value="1"/>
</dbReference>
<dbReference type="SMART" id="SM00342">
    <property type="entry name" value="HTH_ARAC"/>
    <property type="match status" value="1"/>
</dbReference>
<evidence type="ECO:0000313" key="6">
    <source>
        <dbReference type="Proteomes" id="UP000437446"/>
    </source>
</evidence>
<evidence type="ECO:0000256" key="2">
    <source>
        <dbReference type="ARBA" id="ARBA00023125"/>
    </source>
</evidence>
<dbReference type="PANTHER" id="PTHR43280:SF32">
    <property type="entry name" value="TRANSCRIPTIONAL REGULATORY PROTEIN"/>
    <property type="match status" value="1"/>
</dbReference>